<sequence>MTNFKDKPILITGGAGFIGSEAVSQLLQDGAKVTVFDNFSSGKRHYLPKQNKKLRIIKGDITDERAVIRATKDQEIVLHLAALPFIPDSFYYPVDFFKVNTIGSMHVFWSAVKSKTVETVINISTSEVYGSAQYTPMDENHPTSPYSTYAVSKLAADRAAFTLHKENGFPVVILRPFNTFGPRYTEPYIIPEIIGQILRGTKELNLGNVNSTRDFTFVSDTVKGMINAAKEKKAIGEIINIGSQSEVRIGDLVTKISKIAKIKTKIKRDESRLRPYDVNRLFCNNKKAKKLLKWKPTISVDKGLKITYDWAKKNKVVFNSPFTRFYYKKTSK</sequence>
<organism evidence="2">
    <name type="scientific">marine metagenome</name>
    <dbReference type="NCBI Taxonomy" id="408172"/>
    <lineage>
        <taxon>unclassified sequences</taxon>
        <taxon>metagenomes</taxon>
        <taxon>ecological metagenomes</taxon>
    </lineage>
</organism>
<dbReference type="SUPFAM" id="SSF51735">
    <property type="entry name" value="NAD(P)-binding Rossmann-fold domains"/>
    <property type="match status" value="1"/>
</dbReference>
<evidence type="ECO:0000259" key="1">
    <source>
        <dbReference type="Pfam" id="PF16363"/>
    </source>
</evidence>
<dbReference type="PANTHER" id="PTHR43000">
    <property type="entry name" value="DTDP-D-GLUCOSE 4,6-DEHYDRATASE-RELATED"/>
    <property type="match status" value="1"/>
</dbReference>
<protein>
    <recommendedName>
        <fullName evidence="1">NAD(P)-binding domain-containing protein</fullName>
    </recommendedName>
</protein>
<proteinExistence type="predicted"/>
<dbReference type="Gene3D" id="3.40.50.720">
    <property type="entry name" value="NAD(P)-binding Rossmann-like Domain"/>
    <property type="match status" value="1"/>
</dbReference>
<accession>A0A381ZQ38</accession>
<evidence type="ECO:0000313" key="2">
    <source>
        <dbReference type="EMBL" id="SVA90877.1"/>
    </source>
</evidence>
<dbReference type="Pfam" id="PF16363">
    <property type="entry name" value="GDP_Man_Dehyd"/>
    <property type="match status" value="1"/>
</dbReference>
<feature type="domain" description="NAD(P)-binding" evidence="1">
    <location>
        <begin position="10"/>
        <end position="306"/>
    </location>
</feature>
<dbReference type="AlphaFoldDB" id="A0A381ZQ38"/>
<dbReference type="EMBL" id="UINC01022048">
    <property type="protein sequence ID" value="SVA90877.1"/>
    <property type="molecule type" value="Genomic_DNA"/>
</dbReference>
<dbReference type="InterPro" id="IPR036291">
    <property type="entry name" value="NAD(P)-bd_dom_sf"/>
</dbReference>
<reference evidence="2" key="1">
    <citation type="submission" date="2018-05" db="EMBL/GenBank/DDBJ databases">
        <authorList>
            <person name="Lanie J.A."/>
            <person name="Ng W.-L."/>
            <person name="Kazmierczak K.M."/>
            <person name="Andrzejewski T.M."/>
            <person name="Davidsen T.M."/>
            <person name="Wayne K.J."/>
            <person name="Tettelin H."/>
            <person name="Glass J.I."/>
            <person name="Rusch D."/>
            <person name="Podicherti R."/>
            <person name="Tsui H.-C.T."/>
            <person name="Winkler M.E."/>
        </authorList>
    </citation>
    <scope>NUCLEOTIDE SEQUENCE</scope>
</reference>
<name>A0A381ZQ38_9ZZZZ</name>
<dbReference type="InterPro" id="IPR016040">
    <property type="entry name" value="NAD(P)-bd_dom"/>
</dbReference>
<gene>
    <name evidence="2" type="ORF">METZ01_LOCUS143731</name>
</gene>